<sequence length="130" mass="14810">MNQPSLFSRIIKGEIPAHKIYEDQRTLAFLDIHPVQPGHALIVTKTEADRLEDLGDEDYAALMDSTRKVMRRLRQVLGCERVCLKVEGFDVPHVHVHAIPCQRAADFWNRPDEGEPDHAALAAMADRLRF</sequence>
<name>A0A4Q0AIT2_9BACT</name>
<evidence type="ECO:0000256" key="2">
    <source>
        <dbReference type="PIRSR" id="PIRSR601310-3"/>
    </source>
</evidence>
<reference evidence="5" key="1">
    <citation type="submission" date="2019-01" db="EMBL/GenBank/DDBJ databases">
        <title>Genomic signatures and co-occurrence patterns of the ultra-small Saccharimodia (Patescibacteria phylum) suggest a symbiotic lifestyle.</title>
        <authorList>
            <person name="Lemos L."/>
            <person name="Medeiros J."/>
            <person name="Andreote F."/>
            <person name="Fernandes G."/>
            <person name="Varani A."/>
            <person name="Oliveira G."/>
            <person name="Pylro V."/>
        </authorList>
    </citation>
    <scope>NUCLEOTIDE SEQUENCE [LARGE SCALE GENOMIC DNA]</scope>
    <source>
        <strain evidence="5">AMD01</strain>
    </source>
</reference>
<dbReference type="InterPro" id="IPR036265">
    <property type="entry name" value="HIT-like_sf"/>
</dbReference>
<keyword evidence="6" id="KW-1185">Reference proteome</keyword>
<gene>
    <name evidence="5" type="ORF">EOT04_01775</name>
</gene>
<dbReference type="Pfam" id="PF01230">
    <property type="entry name" value="HIT"/>
    <property type="match status" value="1"/>
</dbReference>
<dbReference type="GO" id="GO:0009117">
    <property type="term" value="P:nucleotide metabolic process"/>
    <property type="evidence" value="ECO:0007669"/>
    <property type="project" value="TreeGrafter"/>
</dbReference>
<feature type="active site" description="Tele-AMP-histidine intermediate" evidence="1">
    <location>
        <position position="95"/>
    </location>
</feature>
<dbReference type="PRINTS" id="PR00332">
    <property type="entry name" value="HISTRIAD"/>
</dbReference>
<feature type="domain" description="HIT" evidence="4">
    <location>
        <begin position="6"/>
        <end position="109"/>
    </location>
</feature>
<dbReference type="Gene3D" id="3.30.428.10">
    <property type="entry name" value="HIT-like"/>
    <property type="match status" value="1"/>
</dbReference>
<organism evidence="5 6">
    <name type="scientific">Candidatus Chaera renei</name>
    <dbReference type="NCBI Taxonomy" id="2506947"/>
    <lineage>
        <taxon>Bacteria</taxon>
        <taxon>Candidatus Saccharimonadota</taxon>
        <taxon>Candidatus Saccharimonadia</taxon>
        <taxon>Candidatus Saccharimonadales</taxon>
        <taxon>Candidatus Saccharimonadaceae</taxon>
        <taxon>Candidatus Chaera</taxon>
    </lineage>
</organism>
<evidence type="ECO:0000256" key="3">
    <source>
        <dbReference type="PROSITE-ProRule" id="PRU00464"/>
    </source>
</evidence>
<dbReference type="SUPFAM" id="SSF54197">
    <property type="entry name" value="HIT-like"/>
    <property type="match status" value="1"/>
</dbReference>
<dbReference type="EMBL" id="SCKW01000013">
    <property type="protein sequence ID" value="RWZ79426.1"/>
    <property type="molecule type" value="Genomic_DNA"/>
</dbReference>
<protein>
    <submittedName>
        <fullName evidence="5">HIT family protein</fullName>
    </submittedName>
</protein>
<accession>A0A4Q0AIT2</accession>
<dbReference type="PROSITE" id="PS51084">
    <property type="entry name" value="HIT_2"/>
    <property type="match status" value="1"/>
</dbReference>
<dbReference type="PANTHER" id="PTHR46648:SF1">
    <property type="entry name" value="ADENOSINE 5'-MONOPHOSPHORAMIDASE HNT1"/>
    <property type="match status" value="1"/>
</dbReference>
<dbReference type="PANTHER" id="PTHR46648">
    <property type="entry name" value="HIT FAMILY PROTEIN 1"/>
    <property type="match status" value="1"/>
</dbReference>
<feature type="short sequence motif" description="Histidine triad motif" evidence="2 3">
    <location>
        <begin position="93"/>
        <end position="97"/>
    </location>
</feature>
<dbReference type="InterPro" id="IPR011146">
    <property type="entry name" value="HIT-like"/>
</dbReference>
<comment type="caution">
    <text evidence="5">The sequence shown here is derived from an EMBL/GenBank/DDBJ whole genome shotgun (WGS) entry which is preliminary data.</text>
</comment>
<dbReference type="AlphaFoldDB" id="A0A4Q0AIT2"/>
<evidence type="ECO:0000256" key="1">
    <source>
        <dbReference type="PIRSR" id="PIRSR601310-1"/>
    </source>
</evidence>
<dbReference type="Proteomes" id="UP000289269">
    <property type="component" value="Unassembled WGS sequence"/>
</dbReference>
<dbReference type="InterPro" id="IPR001310">
    <property type="entry name" value="Histidine_triad_HIT"/>
</dbReference>
<evidence type="ECO:0000313" key="6">
    <source>
        <dbReference type="Proteomes" id="UP000289269"/>
    </source>
</evidence>
<evidence type="ECO:0000259" key="4">
    <source>
        <dbReference type="PROSITE" id="PS51084"/>
    </source>
</evidence>
<evidence type="ECO:0000313" key="5">
    <source>
        <dbReference type="EMBL" id="RWZ79426.1"/>
    </source>
</evidence>
<dbReference type="GO" id="GO:0003824">
    <property type="term" value="F:catalytic activity"/>
    <property type="evidence" value="ECO:0007669"/>
    <property type="project" value="InterPro"/>
</dbReference>
<proteinExistence type="predicted"/>